<proteinExistence type="predicted"/>
<protein>
    <submittedName>
        <fullName evidence="2">Uncharacterized protein</fullName>
    </submittedName>
</protein>
<gene>
    <name evidence="2" type="ORF">PR048_002475</name>
</gene>
<feature type="compositionally biased region" description="Polar residues" evidence="1">
    <location>
        <begin position="224"/>
        <end position="236"/>
    </location>
</feature>
<evidence type="ECO:0000313" key="2">
    <source>
        <dbReference type="EMBL" id="KAJ8897129.1"/>
    </source>
</evidence>
<keyword evidence="3" id="KW-1185">Reference proteome</keyword>
<reference evidence="2 3" key="1">
    <citation type="submission" date="2023-02" db="EMBL/GenBank/DDBJ databases">
        <title>LHISI_Scaffold_Assembly.</title>
        <authorList>
            <person name="Stuart O.P."/>
            <person name="Cleave R."/>
            <person name="Magrath M.J.L."/>
            <person name="Mikheyev A.S."/>
        </authorList>
    </citation>
    <scope>NUCLEOTIDE SEQUENCE [LARGE SCALE GENOMIC DNA]</scope>
    <source>
        <strain evidence="2">Daus_M_001</strain>
        <tissue evidence="2">Leg muscle</tissue>
    </source>
</reference>
<evidence type="ECO:0000256" key="1">
    <source>
        <dbReference type="SAM" id="MobiDB-lite"/>
    </source>
</evidence>
<name>A0ABQ9ILQ8_9NEOP</name>
<organism evidence="2 3">
    <name type="scientific">Dryococelus australis</name>
    <dbReference type="NCBI Taxonomy" id="614101"/>
    <lineage>
        <taxon>Eukaryota</taxon>
        <taxon>Metazoa</taxon>
        <taxon>Ecdysozoa</taxon>
        <taxon>Arthropoda</taxon>
        <taxon>Hexapoda</taxon>
        <taxon>Insecta</taxon>
        <taxon>Pterygota</taxon>
        <taxon>Neoptera</taxon>
        <taxon>Polyneoptera</taxon>
        <taxon>Phasmatodea</taxon>
        <taxon>Verophasmatodea</taxon>
        <taxon>Anareolatae</taxon>
        <taxon>Phasmatidae</taxon>
        <taxon>Eurycanthinae</taxon>
        <taxon>Dryococelus</taxon>
    </lineage>
</organism>
<sequence>MRHPVIHQKVYLTLMSPIHKCQIRGATVSERLACSPPTKANRVQSPAGSLTDFGESCRKMLLVDGFSHVSPVLSFRHVSQQPVETNRTFSNRTQASLCGRESSPRCGCRLSLCERVFEGSGCDGHHVFAYNLPPRAAIRGICTRTYRIKTAAQSRFENSDVLPVERPYAIREIFFLQETDCKEGTEVWTDSPTIPSLSIRQANLQKVTKPNSTQLSLPERTQEITTATDDTPSNGTGHIPEPAEYHNIETPAEIRYSSNTKSKRRKTSETCIMDYINTPLATSATTSEDNDDLNFFNSLLPTLNTFVLIKSWNFGDLVDNSPGDFNSKSIAYPNQPTTSISRRFPYNATPTGRTLSYYECCCEPVIFPVTFFTIGHFGLLASRQGESGSITGWLTPDFRMWESYRAMPLVGGFTRGYPVSPTLSFGAAPYSLRFTLIGYQDLDFKSRPNLFTHSLAVFLLINKH</sequence>
<evidence type="ECO:0000313" key="3">
    <source>
        <dbReference type="Proteomes" id="UP001159363"/>
    </source>
</evidence>
<feature type="region of interest" description="Disordered" evidence="1">
    <location>
        <begin position="224"/>
        <end position="243"/>
    </location>
</feature>
<dbReference type="EMBL" id="JARBHB010000001">
    <property type="protein sequence ID" value="KAJ8897129.1"/>
    <property type="molecule type" value="Genomic_DNA"/>
</dbReference>
<dbReference type="Proteomes" id="UP001159363">
    <property type="component" value="Chromosome 1"/>
</dbReference>
<comment type="caution">
    <text evidence="2">The sequence shown here is derived from an EMBL/GenBank/DDBJ whole genome shotgun (WGS) entry which is preliminary data.</text>
</comment>
<accession>A0ABQ9ILQ8</accession>